<gene>
    <name evidence="2" type="ORF">L3X38_038570</name>
</gene>
<dbReference type="PANTHER" id="PTHR31170:SF25">
    <property type="entry name" value="BNAA09G04570D PROTEIN"/>
    <property type="match status" value="1"/>
</dbReference>
<evidence type="ECO:0000313" key="2">
    <source>
        <dbReference type="EMBL" id="KAI5318862.1"/>
    </source>
</evidence>
<dbReference type="Proteomes" id="UP001054821">
    <property type="component" value="Chromosome 7"/>
</dbReference>
<reference evidence="2 3" key="1">
    <citation type="journal article" date="2022" name="G3 (Bethesda)">
        <title>Whole-genome sequence and methylome profiling of the almond [Prunus dulcis (Mill.) D.A. Webb] cultivar 'Nonpareil'.</title>
        <authorList>
            <person name="D'Amico-Willman K.M."/>
            <person name="Ouma W.Z."/>
            <person name="Meulia T."/>
            <person name="Sideli G.M."/>
            <person name="Gradziel T.M."/>
            <person name="Fresnedo-Ramirez J."/>
        </authorList>
    </citation>
    <scope>NUCLEOTIDE SEQUENCE [LARGE SCALE GENOMIC DNA]</scope>
    <source>
        <strain evidence="2">Clone GOH B32 T37-40</strain>
    </source>
</reference>
<evidence type="ECO:0000256" key="1">
    <source>
        <dbReference type="SAM" id="Phobius"/>
    </source>
</evidence>
<dbReference type="AlphaFoldDB" id="A0AAD4YQK7"/>
<dbReference type="EMBL" id="JAJFAZ020000007">
    <property type="protein sequence ID" value="KAI5318862.1"/>
    <property type="molecule type" value="Genomic_DNA"/>
</dbReference>
<feature type="transmembrane region" description="Helical" evidence="1">
    <location>
        <begin position="137"/>
        <end position="160"/>
    </location>
</feature>
<keyword evidence="1" id="KW-0812">Transmembrane</keyword>
<comment type="caution">
    <text evidence="2">The sequence shown here is derived from an EMBL/GenBank/DDBJ whole genome shotgun (WGS) entry which is preliminary data.</text>
</comment>
<keyword evidence="1" id="KW-1133">Transmembrane helix</keyword>
<organism evidence="2 3">
    <name type="scientific">Prunus dulcis</name>
    <name type="common">Almond</name>
    <name type="synonym">Amygdalus dulcis</name>
    <dbReference type="NCBI Taxonomy" id="3755"/>
    <lineage>
        <taxon>Eukaryota</taxon>
        <taxon>Viridiplantae</taxon>
        <taxon>Streptophyta</taxon>
        <taxon>Embryophyta</taxon>
        <taxon>Tracheophyta</taxon>
        <taxon>Spermatophyta</taxon>
        <taxon>Magnoliopsida</taxon>
        <taxon>eudicotyledons</taxon>
        <taxon>Gunneridae</taxon>
        <taxon>Pentapetalae</taxon>
        <taxon>rosids</taxon>
        <taxon>fabids</taxon>
        <taxon>Rosales</taxon>
        <taxon>Rosaceae</taxon>
        <taxon>Amygdaloideae</taxon>
        <taxon>Amygdaleae</taxon>
        <taxon>Prunus</taxon>
    </lineage>
</organism>
<protein>
    <submittedName>
        <fullName evidence="2">Uncharacterized protein</fullName>
    </submittedName>
</protein>
<dbReference type="InterPro" id="IPR004158">
    <property type="entry name" value="DUF247_pln"/>
</dbReference>
<accession>A0AAD4YQK7</accession>
<name>A0AAD4YQK7_PRUDU</name>
<sequence length="161" mass="18716">MIQDVLHDVMLIENQIPFFVLQVDDWTETLFRNLLVFEQCHDHHMRYITQFIYFMAGMIRTSKDVDLLTEHEIISSGLGSNDKLCALIERIGQGVGFNVRTYCYRSLSTKLNAYCKVPWHKWKANLKRDYFNTPWKLASTIAAIVLLVLTLIQTICSILSV</sequence>
<dbReference type="PANTHER" id="PTHR31170">
    <property type="entry name" value="BNAC04G53230D PROTEIN"/>
    <property type="match status" value="1"/>
</dbReference>
<evidence type="ECO:0000313" key="3">
    <source>
        <dbReference type="Proteomes" id="UP001054821"/>
    </source>
</evidence>
<proteinExistence type="predicted"/>
<keyword evidence="3" id="KW-1185">Reference proteome</keyword>
<keyword evidence="1" id="KW-0472">Membrane</keyword>
<dbReference type="Pfam" id="PF03140">
    <property type="entry name" value="DUF247"/>
    <property type="match status" value="1"/>
</dbReference>